<dbReference type="CDD" id="cd03801">
    <property type="entry name" value="GT4_PimA-like"/>
    <property type="match status" value="1"/>
</dbReference>
<name>A0A1E8QAG6_9MYCO</name>
<keyword evidence="5" id="KW-1185">Reference proteome</keyword>
<dbReference type="InterPro" id="IPR028098">
    <property type="entry name" value="Glyco_trans_4-like_N"/>
</dbReference>
<comment type="caution">
    <text evidence="4">The sequence shown here is derived from an EMBL/GenBank/DDBJ whole genome shotgun (WGS) entry which is preliminary data.</text>
</comment>
<keyword evidence="1" id="KW-0328">Glycosyltransferase</keyword>
<reference evidence="4 5" key="1">
    <citation type="submission" date="2016-09" db="EMBL/GenBank/DDBJ databases">
        <title>genome sequence of Mycobacterium sp. 739 SCH.</title>
        <authorList>
            <person name="Greninger A.L."/>
            <person name="Qin X."/>
            <person name="Jerome K."/>
            <person name="Vora S."/>
            <person name="Quinn K."/>
        </authorList>
    </citation>
    <scope>NUCLEOTIDE SEQUENCE [LARGE SCALE GENOMIC DNA]</scope>
    <source>
        <strain evidence="4 5">SCH</strain>
    </source>
</reference>
<dbReference type="AlphaFoldDB" id="A0A1E8QAG6"/>
<gene>
    <name evidence="4" type="ORF">BEL07_01505</name>
</gene>
<feature type="domain" description="Glycosyltransferase subfamily 4-like N-terminal" evidence="3">
    <location>
        <begin position="15"/>
        <end position="158"/>
    </location>
</feature>
<sequence length="354" mass="39457">MRVLWLSPWLRPIARNCADGLRAHGVDVMLVTANLHPESDGLRPYETVLCGRPVPTVDWVNIARAYRAASRFKPDVVVTELLRDPRWRIFGGLAPRIELLHDDRPHDETHREPWWIRSFEAWNARSAATVVYSEYVAHRVRQRLRRPVHVAPLVTDLDATHLPGFVPGAKRQNFVLVGRQRPYKNHAVVFAAWEAHVRGSFWRGDQLVLFGTGEVAVPLPAHTRWRNEDFRYRDVTATLASAKGSVVHCRTASQSGVQLVSMQLGVPPIVSTAGGLPEYQPPQCSVTDVDDVTGLCAAFDSLAEPAEVERQGRAALAHYTEHFDVSVAVRRLIDIFEDVVASARAVTSTPDAGA</sequence>
<dbReference type="SUPFAM" id="SSF53756">
    <property type="entry name" value="UDP-Glycosyltransferase/glycogen phosphorylase"/>
    <property type="match status" value="1"/>
</dbReference>
<organism evidence="4 5">
    <name type="scientific">Mycolicibacterium grossiae</name>
    <dbReference type="NCBI Taxonomy" id="1552759"/>
    <lineage>
        <taxon>Bacteria</taxon>
        <taxon>Bacillati</taxon>
        <taxon>Actinomycetota</taxon>
        <taxon>Actinomycetes</taxon>
        <taxon>Mycobacteriales</taxon>
        <taxon>Mycobacteriaceae</taxon>
        <taxon>Mycolicibacterium</taxon>
    </lineage>
</organism>
<evidence type="ECO:0000256" key="2">
    <source>
        <dbReference type="ARBA" id="ARBA00022679"/>
    </source>
</evidence>
<dbReference type="Pfam" id="PF13692">
    <property type="entry name" value="Glyco_trans_1_4"/>
    <property type="match status" value="1"/>
</dbReference>
<dbReference type="Pfam" id="PF13439">
    <property type="entry name" value="Glyco_transf_4"/>
    <property type="match status" value="1"/>
</dbReference>
<evidence type="ECO:0000313" key="4">
    <source>
        <dbReference type="EMBL" id="OFJ55603.1"/>
    </source>
</evidence>
<dbReference type="RefSeq" id="WP_070351340.1">
    <property type="nucleotide sequence ID" value="NZ_CP043474.1"/>
</dbReference>
<evidence type="ECO:0000256" key="1">
    <source>
        <dbReference type="ARBA" id="ARBA00022676"/>
    </source>
</evidence>
<dbReference type="Gene3D" id="3.40.50.2000">
    <property type="entry name" value="Glycogen Phosphorylase B"/>
    <property type="match status" value="2"/>
</dbReference>
<dbReference type="GO" id="GO:0016757">
    <property type="term" value="F:glycosyltransferase activity"/>
    <property type="evidence" value="ECO:0007669"/>
    <property type="project" value="UniProtKB-KW"/>
</dbReference>
<accession>A0A1E8QAG6</accession>
<proteinExistence type="predicted"/>
<dbReference type="EMBL" id="MCHX01000002">
    <property type="protein sequence ID" value="OFJ55603.1"/>
    <property type="molecule type" value="Genomic_DNA"/>
</dbReference>
<dbReference type="Proteomes" id="UP000178953">
    <property type="component" value="Unassembled WGS sequence"/>
</dbReference>
<evidence type="ECO:0000259" key="3">
    <source>
        <dbReference type="Pfam" id="PF13439"/>
    </source>
</evidence>
<evidence type="ECO:0000313" key="5">
    <source>
        <dbReference type="Proteomes" id="UP000178953"/>
    </source>
</evidence>
<protein>
    <recommendedName>
        <fullName evidence="3">Glycosyltransferase subfamily 4-like N-terminal domain-containing protein</fullName>
    </recommendedName>
</protein>
<keyword evidence="2" id="KW-0808">Transferase</keyword>